<dbReference type="RefSeq" id="WP_011208034.1">
    <property type="nucleotide sequence ID" value="NC_006361.1"/>
</dbReference>
<sequence>MTEITTRHGTVIRVGQVWADVDPGGQGFRTFKVVAIEPRRGTDRQAVCEVLTDWDGEPPQRARAVRIKVDRMRPTSNGYRLVEEAL</sequence>
<evidence type="ECO:0000313" key="1">
    <source>
        <dbReference type="EMBL" id="BAD56349.1"/>
    </source>
</evidence>
<keyword evidence="2" id="KW-1185">Reference proteome</keyword>
<gene>
    <name evidence="1" type="ordered locus">NFA_15040</name>
</gene>
<name>Q5YZP2_NOCFA</name>
<dbReference type="STRING" id="247156.NFA_15040"/>
<accession>Q5YZP2</accession>
<dbReference type="EMBL" id="AP006618">
    <property type="protein sequence ID" value="BAD56349.1"/>
    <property type="molecule type" value="Genomic_DNA"/>
</dbReference>
<reference evidence="1 2" key="1">
    <citation type="journal article" date="2004" name="Proc. Natl. Acad. Sci. U.S.A.">
        <title>The complete genomic sequence of Nocardia farcinica IFM 10152.</title>
        <authorList>
            <person name="Ishikawa J."/>
            <person name="Yamashita A."/>
            <person name="Mikami Y."/>
            <person name="Hoshino Y."/>
            <person name="Kurita H."/>
            <person name="Hotta K."/>
            <person name="Shiba T."/>
            <person name="Hattori M."/>
        </authorList>
    </citation>
    <scope>NUCLEOTIDE SEQUENCE [LARGE SCALE GENOMIC DNA]</scope>
    <source>
        <strain evidence="1 2">IFM 10152</strain>
    </source>
</reference>
<organism evidence="1 2">
    <name type="scientific">Nocardia farcinica (strain IFM 10152)</name>
    <dbReference type="NCBI Taxonomy" id="247156"/>
    <lineage>
        <taxon>Bacteria</taxon>
        <taxon>Bacillati</taxon>
        <taxon>Actinomycetota</taxon>
        <taxon>Actinomycetes</taxon>
        <taxon>Mycobacteriales</taxon>
        <taxon>Nocardiaceae</taxon>
        <taxon>Nocardia</taxon>
    </lineage>
</organism>
<proteinExistence type="predicted"/>
<dbReference type="KEGG" id="nfa:NFA_15040"/>
<dbReference type="GeneID" id="61132307"/>
<evidence type="ECO:0000313" key="2">
    <source>
        <dbReference type="Proteomes" id="UP000006820"/>
    </source>
</evidence>
<dbReference type="AlphaFoldDB" id="Q5YZP2"/>
<dbReference type="OrthoDB" id="4568770at2"/>
<dbReference type="Proteomes" id="UP000006820">
    <property type="component" value="Chromosome"/>
</dbReference>
<protein>
    <submittedName>
        <fullName evidence="1">Uncharacterized protein</fullName>
    </submittedName>
</protein>
<dbReference type="HOGENOM" id="CLU_2572260_0_0_11"/>